<feature type="transmembrane region" description="Helical" evidence="2">
    <location>
        <begin position="36"/>
        <end position="54"/>
    </location>
</feature>
<dbReference type="EMBL" id="BAAAUV010000002">
    <property type="protein sequence ID" value="GAA3195650.1"/>
    <property type="molecule type" value="Genomic_DNA"/>
</dbReference>
<gene>
    <name evidence="3" type="ORF">GCM10010468_05910</name>
</gene>
<keyword evidence="2" id="KW-1133">Transmembrane helix</keyword>
<dbReference type="RefSeq" id="WP_344821825.1">
    <property type="nucleotide sequence ID" value="NZ_BAAAUV010000002.1"/>
</dbReference>
<feature type="transmembrane region" description="Helical" evidence="2">
    <location>
        <begin position="292"/>
        <end position="313"/>
    </location>
</feature>
<sequence>MARTDEATRVGTDEPFWQKIPKDGKRAAPKASRGRTYPWVLLILAVQAGLTLRFRDGATPAERPYLESGRALVAELPGGVAVGFGRLYAEQGLWAARGLSLACLLLAALCVYGMGRRLAGPATGAWAAAAFATAGAVAVLGGLATGDAPALFLLALTGLLVVWSRTATWLVPFAAITGAAMVVTDHLSVVYVPSLCLLAMLVADVPWLWALVRGLGLLAATGGVAAVTVELLDGWEGVGDTVESLRPIVIDPMIDPAVRWLGPVLIAAVLGAFLYTLPAGRRMAVAPPAWPIRFPLGLLLAGTVLLGPLTGAAHPAADQGLALAAVPAGLFLAWLARLPGVGTVLACLGLGAMAAAGYLVV</sequence>
<feature type="compositionally biased region" description="Basic and acidic residues" evidence="1">
    <location>
        <begin position="1"/>
        <end position="12"/>
    </location>
</feature>
<name>A0ABP6PY98_9ACTN</name>
<feature type="transmembrane region" description="Helical" evidence="2">
    <location>
        <begin position="343"/>
        <end position="360"/>
    </location>
</feature>
<keyword evidence="4" id="KW-1185">Reference proteome</keyword>
<evidence type="ECO:0000256" key="1">
    <source>
        <dbReference type="SAM" id="MobiDB-lite"/>
    </source>
</evidence>
<keyword evidence="2" id="KW-0812">Transmembrane</keyword>
<organism evidence="3 4">
    <name type="scientific">Actinocorallia longicatena</name>
    <dbReference type="NCBI Taxonomy" id="111803"/>
    <lineage>
        <taxon>Bacteria</taxon>
        <taxon>Bacillati</taxon>
        <taxon>Actinomycetota</taxon>
        <taxon>Actinomycetes</taxon>
        <taxon>Streptosporangiales</taxon>
        <taxon>Thermomonosporaceae</taxon>
        <taxon>Actinocorallia</taxon>
    </lineage>
</organism>
<accession>A0ABP6PY98</accession>
<keyword evidence="2" id="KW-0472">Membrane</keyword>
<reference evidence="4" key="1">
    <citation type="journal article" date="2019" name="Int. J. Syst. Evol. Microbiol.">
        <title>The Global Catalogue of Microorganisms (GCM) 10K type strain sequencing project: providing services to taxonomists for standard genome sequencing and annotation.</title>
        <authorList>
            <consortium name="The Broad Institute Genomics Platform"/>
            <consortium name="The Broad Institute Genome Sequencing Center for Infectious Disease"/>
            <person name="Wu L."/>
            <person name="Ma J."/>
        </authorList>
    </citation>
    <scope>NUCLEOTIDE SEQUENCE [LARGE SCALE GENOMIC DNA]</scope>
    <source>
        <strain evidence="4">JCM 9377</strain>
    </source>
</reference>
<feature type="transmembrane region" description="Helical" evidence="2">
    <location>
        <begin position="260"/>
        <end position="280"/>
    </location>
</feature>
<evidence type="ECO:0000313" key="4">
    <source>
        <dbReference type="Proteomes" id="UP001501237"/>
    </source>
</evidence>
<evidence type="ECO:0008006" key="5">
    <source>
        <dbReference type="Google" id="ProtNLM"/>
    </source>
</evidence>
<proteinExistence type="predicted"/>
<comment type="caution">
    <text evidence="3">The sequence shown here is derived from an EMBL/GenBank/DDBJ whole genome shotgun (WGS) entry which is preliminary data.</text>
</comment>
<feature type="transmembrane region" description="Helical" evidence="2">
    <location>
        <begin position="188"/>
        <end position="209"/>
    </location>
</feature>
<evidence type="ECO:0000313" key="3">
    <source>
        <dbReference type="EMBL" id="GAA3195650.1"/>
    </source>
</evidence>
<protein>
    <recommendedName>
        <fullName evidence="5">Dolichyl-phosphate-mannose-protein mannosyltransferase</fullName>
    </recommendedName>
</protein>
<feature type="transmembrane region" description="Helical" evidence="2">
    <location>
        <begin position="94"/>
        <end position="112"/>
    </location>
</feature>
<evidence type="ECO:0000256" key="2">
    <source>
        <dbReference type="SAM" id="Phobius"/>
    </source>
</evidence>
<feature type="region of interest" description="Disordered" evidence="1">
    <location>
        <begin position="1"/>
        <end position="30"/>
    </location>
</feature>
<feature type="transmembrane region" description="Helical" evidence="2">
    <location>
        <begin position="150"/>
        <end position="176"/>
    </location>
</feature>
<dbReference type="Proteomes" id="UP001501237">
    <property type="component" value="Unassembled WGS sequence"/>
</dbReference>
<feature type="transmembrane region" description="Helical" evidence="2">
    <location>
        <begin position="124"/>
        <end position="144"/>
    </location>
</feature>